<dbReference type="EMBL" id="JAQQAL010000040">
    <property type="protein sequence ID" value="MDC7228082.1"/>
    <property type="molecule type" value="Genomic_DNA"/>
</dbReference>
<feature type="transmembrane region" description="Helical" evidence="7">
    <location>
        <begin position="393"/>
        <end position="417"/>
    </location>
</feature>
<dbReference type="InterPro" id="IPR048279">
    <property type="entry name" value="MdtK-like"/>
</dbReference>
<proteinExistence type="predicted"/>
<evidence type="ECO:0000256" key="3">
    <source>
        <dbReference type="ARBA" id="ARBA00022475"/>
    </source>
</evidence>
<dbReference type="Pfam" id="PF01554">
    <property type="entry name" value="MatE"/>
    <property type="match status" value="2"/>
</dbReference>
<accession>A0AAJ1IF07</accession>
<organism evidence="8 9">
    <name type="scientific">Candidatus Thalassospirochaeta sargassi</name>
    <dbReference type="NCBI Taxonomy" id="3119039"/>
    <lineage>
        <taxon>Bacteria</taxon>
        <taxon>Pseudomonadati</taxon>
        <taxon>Spirochaetota</taxon>
        <taxon>Spirochaetia</taxon>
        <taxon>Spirochaetales</taxon>
        <taxon>Spirochaetaceae</taxon>
        <taxon>Candidatus Thalassospirochaeta</taxon>
    </lineage>
</organism>
<dbReference type="GO" id="GO:0005886">
    <property type="term" value="C:plasma membrane"/>
    <property type="evidence" value="ECO:0007669"/>
    <property type="project" value="UniProtKB-SubCell"/>
</dbReference>
<dbReference type="GO" id="GO:0042910">
    <property type="term" value="F:xenobiotic transmembrane transporter activity"/>
    <property type="evidence" value="ECO:0007669"/>
    <property type="project" value="InterPro"/>
</dbReference>
<dbReference type="GO" id="GO:0015297">
    <property type="term" value="F:antiporter activity"/>
    <property type="evidence" value="ECO:0007669"/>
    <property type="project" value="InterPro"/>
</dbReference>
<dbReference type="PIRSF" id="PIRSF006603">
    <property type="entry name" value="DinF"/>
    <property type="match status" value="1"/>
</dbReference>
<dbReference type="PANTHER" id="PTHR43549">
    <property type="entry name" value="MULTIDRUG RESISTANCE PROTEIN YPNP-RELATED"/>
    <property type="match status" value="1"/>
</dbReference>
<gene>
    <name evidence="8" type="ORF">PQJ61_15065</name>
</gene>
<evidence type="ECO:0000256" key="7">
    <source>
        <dbReference type="SAM" id="Phobius"/>
    </source>
</evidence>
<evidence type="ECO:0000313" key="8">
    <source>
        <dbReference type="EMBL" id="MDC7228082.1"/>
    </source>
</evidence>
<evidence type="ECO:0000256" key="5">
    <source>
        <dbReference type="ARBA" id="ARBA00022989"/>
    </source>
</evidence>
<evidence type="ECO:0000313" key="9">
    <source>
        <dbReference type="Proteomes" id="UP001221217"/>
    </source>
</evidence>
<feature type="transmembrane region" description="Helical" evidence="7">
    <location>
        <begin position="21"/>
        <end position="42"/>
    </location>
</feature>
<feature type="transmembrane region" description="Helical" evidence="7">
    <location>
        <begin position="368"/>
        <end position="386"/>
    </location>
</feature>
<dbReference type="PANTHER" id="PTHR43549:SF2">
    <property type="entry name" value="MULTIDRUG RESISTANCE PROTEIN NORM-RELATED"/>
    <property type="match status" value="1"/>
</dbReference>
<feature type="transmembrane region" description="Helical" evidence="7">
    <location>
        <begin position="144"/>
        <end position="165"/>
    </location>
</feature>
<feature type="transmembrane region" description="Helical" evidence="7">
    <location>
        <begin position="287"/>
        <end position="307"/>
    </location>
</feature>
<dbReference type="Proteomes" id="UP001221217">
    <property type="component" value="Unassembled WGS sequence"/>
</dbReference>
<dbReference type="InterPro" id="IPR002528">
    <property type="entry name" value="MATE_fam"/>
</dbReference>
<feature type="transmembrane region" description="Helical" evidence="7">
    <location>
        <begin position="202"/>
        <end position="225"/>
    </location>
</feature>
<evidence type="ECO:0000256" key="4">
    <source>
        <dbReference type="ARBA" id="ARBA00022692"/>
    </source>
</evidence>
<keyword evidence="2" id="KW-0813">Transport</keyword>
<evidence type="ECO:0000256" key="6">
    <source>
        <dbReference type="ARBA" id="ARBA00023136"/>
    </source>
</evidence>
<keyword evidence="6 7" id="KW-0472">Membrane</keyword>
<dbReference type="InterPro" id="IPR052031">
    <property type="entry name" value="Membrane_Transporter-Flippase"/>
</dbReference>
<feature type="transmembrane region" description="Helical" evidence="7">
    <location>
        <begin position="177"/>
        <end position="196"/>
    </location>
</feature>
<protein>
    <submittedName>
        <fullName evidence="8">MATE family efflux transporter</fullName>
    </submittedName>
</protein>
<keyword evidence="4 7" id="KW-0812">Transmembrane</keyword>
<comment type="subcellular location">
    <subcellularLocation>
        <location evidence="1">Cell membrane</location>
        <topology evidence="1">Multi-pass membrane protein</topology>
    </subcellularLocation>
</comment>
<reference evidence="8 9" key="1">
    <citation type="submission" date="2022-12" db="EMBL/GenBank/DDBJ databases">
        <title>Metagenome assembled genome from gulf of manar.</title>
        <authorList>
            <person name="Kohli P."/>
            <person name="Pk S."/>
            <person name="Venkata Ramana C."/>
            <person name="Sasikala C."/>
        </authorList>
    </citation>
    <scope>NUCLEOTIDE SEQUENCE [LARGE SCALE GENOMIC DNA]</scope>
    <source>
        <strain evidence="8">JB008</strain>
    </source>
</reference>
<evidence type="ECO:0000256" key="2">
    <source>
        <dbReference type="ARBA" id="ARBA00022448"/>
    </source>
</evidence>
<keyword evidence="3" id="KW-1003">Cell membrane</keyword>
<feature type="transmembrane region" description="Helical" evidence="7">
    <location>
        <begin position="62"/>
        <end position="86"/>
    </location>
</feature>
<sequence>MSDDIKVNEIPGMFEGPIRPLLMKLSIPMFAGMIVQVVYNVTDTFWVARIDLADPSYMGGTAIVFPLIFFFMALGNGLTVGVSSLVARAIGEKNGKVLGTAAESGLLISTILTIFTLAIALPFASRILTALGAEGDYYIHGLEYLRYIIPAGPVMFFLYVFLGILQGEGLMKYVMNSMLIGTVLNIVLDPVFIFLLKMDVRGAAIATVIAQAVALVYVVTIFIRNKSSIKIEWSISNISGRTVKDIIAIGLPQSFAMIIMSFSFVIFNKIVIEIDELALTAFALCGRFEQVMLMPAFAIGAAIVTIVGQNGGRGNFGRVRETVKEAWILGLIAVGILTAFMVAFAPWIFKPFTDVEKVRWYAVMQYRVLGLTYMTALIGITGRSFFQAIGYPLPALFLTLLRLLLIAIPVILLLVYVFDMGMWGVWLGIGSGSIASMVVALIIVRRAINKLESGEMKMHKV</sequence>
<comment type="caution">
    <text evidence="8">The sequence shown here is derived from an EMBL/GenBank/DDBJ whole genome shotgun (WGS) entry which is preliminary data.</text>
</comment>
<feature type="transmembrane region" description="Helical" evidence="7">
    <location>
        <begin position="246"/>
        <end position="267"/>
    </location>
</feature>
<feature type="transmembrane region" description="Helical" evidence="7">
    <location>
        <begin position="106"/>
        <end position="124"/>
    </location>
</feature>
<feature type="transmembrane region" description="Helical" evidence="7">
    <location>
        <begin position="327"/>
        <end position="348"/>
    </location>
</feature>
<keyword evidence="5 7" id="KW-1133">Transmembrane helix</keyword>
<name>A0AAJ1IF07_9SPIO</name>
<evidence type="ECO:0000256" key="1">
    <source>
        <dbReference type="ARBA" id="ARBA00004651"/>
    </source>
</evidence>
<feature type="transmembrane region" description="Helical" evidence="7">
    <location>
        <begin position="423"/>
        <end position="444"/>
    </location>
</feature>
<dbReference type="AlphaFoldDB" id="A0AAJ1IF07"/>
<dbReference type="NCBIfam" id="TIGR00797">
    <property type="entry name" value="matE"/>
    <property type="match status" value="1"/>
</dbReference>